<keyword evidence="2" id="KW-1185">Reference proteome</keyword>
<protein>
    <submittedName>
        <fullName evidence="1">Phospholipid scramblase 2</fullName>
    </submittedName>
</protein>
<dbReference type="Proteomes" id="UP000198287">
    <property type="component" value="Unassembled WGS sequence"/>
</dbReference>
<comment type="caution">
    <text evidence="1">The sequence shown here is derived from an EMBL/GenBank/DDBJ whole genome shotgun (WGS) entry which is preliminary data.</text>
</comment>
<dbReference type="EMBL" id="LNIX01000004">
    <property type="protein sequence ID" value="OXA55374.1"/>
    <property type="molecule type" value="Genomic_DNA"/>
</dbReference>
<name>A0A226EE08_FOLCA</name>
<sequence>MNFDVESIEIGSPSLLAIDPSAEISIPSLSKKNLHTVVTSLYGSTLRKDFSTGNNGFARFFDILNSQGHRVFQGIERTPKDLLKKKDQSVFTISILDFKGVELIRVVGKIGEKYSIFQADQLWGGVESCIHHDQRDIFPVFFVKQGTKVKRGRNKSLSNDSSAKILYIVGEQYDDNVGCCGCKWKISAERLQRIHKERDFEGSIFLLDRRTCVGRVGRHWGTVDSLICDPSIVNDCYGVQFPYKADLRIKCVLLGAPFFLNSALFN</sequence>
<evidence type="ECO:0000313" key="1">
    <source>
        <dbReference type="EMBL" id="OXA55374.1"/>
    </source>
</evidence>
<evidence type="ECO:0000313" key="2">
    <source>
        <dbReference type="Proteomes" id="UP000198287"/>
    </source>
</evidence>
<proteinExistence type="predicted"/>
<dbReference type="AlphaFoldDB" id="A0A226EE08"/>
<reference evidence="1 2" key="1">
    <citation type="submission" date="2015-12" db="EMBL/GenBank/DDBJ databases">
        <title>The genome of Folsomia candida.</title>
        <authorList>
            <person name="Faddeeva A."/>
            <person name="Derks M.F."/>
            <person name="Anvar Y."/>
            <person name="Smit S."/>
            <person name="Van Straalen N."/>
            <person name="Roelofs D."/>
        </authorList>
    </citation>
    <scope>NUCLEOTIDE SEQUENCE [LARGE SCALE GENOMIC DNA]</scope>
    <source>
        <strain evidence="1 2">VU population</strain>
        <tissue evidence="1">Whole body</tissue>
    </source>
</reference>
<organism evidence="1 2">
    <name type="scientific">Folsomia candida</name>
    <name type="common">Springtail</name>
    <dbReference type="NCBI Taxonomy" id="158441"/>
    <lineage>
        <taxon>Eukaryota</taxon>
        <taxon>Metazoa</taxon>
        <taxon>Ecdysozoa</taxon>
        <taxon>Arthropoda</taxon>
        <taxon>Hexapoda</taxon>
        <taxon>Collembola</taxon>
        <taxon>Entomobryomorpha</taxon>
        <taxon>Isotomoidea</taxon>
        <taxon>Isotomidae</taxon>
        <taxon>Proisotominae</taxon>
        <taxon>Folsomia</taxon>
    </lineage>
</organism>
<accession>A0A226EE08</accession>
<gene>
    <name evidence="1" type="ORF">Fcan01_09292</name>
</gene>